<feature type="transmembrane region" description="Helical" evidence="1">
    <location>
        <begin position="21"/>
        <end position="46"/>
    </location>
</feature>
<dbReference type="PANTHER" id="PTHR35883:SF1">
    <property type="entry name" value="CALMODULIN-BINDING PROTEIN CAM-BP15-RELATED"/>
    <property type="match status" value="1"/>
</dbReference>
<dbReference type="Proteomes" id="UP000054107">
    <property type="component" value="Unassembled WGS sequence"/>
</dbReference>
<gene>
    <name evidence="3" type="primary">PARPA_06212.1 scaffold 21360</name>
</gene>
<accession>A0A0B7NA40</accession>
<organism evidence="3 4">
    <name type="scientific">Parasitella parasitica</name>
    <dbReference type="NCBI Taxonomy" id="35722"/>
    <lineage>
        <taxon>Eukaryota</taxon>
        <taxon>Fungi</taxon>
        <taxon>Fungi incertae sedis</taxon>
        <taxon>Mucoromycota</taxon>
        <taxon>Mucoromycotina</taxon>
        <taxon>Mucoromycetes</taxon>
        <taxon>Mucorales</taxon>
        <taxon>Mucorineae</taxon>
        <taxon>Mucoraceae</taxon>
        <taxon>Parasitella</taxon>
    </lineage>
</organism>
<dbReference type="InterPro" id="IPR053344">
    <property type="entry name" value="cAMP-inducible_BP74-like"/>
</dbReference>
<dbReference type="OrthoDB" id="2232403at2759"/>
<name>A0A0B7NA40_9FUNG</name>
<dbReference type="EMBL" id="LN727601">
    <property type="protein sequence ID" value="CEP12278.1"/>
    <property type="molecule type" value="Genomic_DNA"/>
</dbReference>
<keyword evidence="1" id="KW-1133">Transmembrane helix</keyword>
<evidence type="ECO:0000256" key="1">
    <source>
        <dbReference type="SAM" id="Phobius"/>
    </source>
</evidence>
<sequence length="160" mass="18261">MQDENLEDMVSNYMVSFPREIIIIFSIMFKLVLLLVATLAASFVAAETAYFAFITQGAQEQFVFELNDDAKIAHARRILSGEETSRVHVHGRILKKPEPYNPRYDFSLDPDTTDFFNYAIEVCDAELFYVEDHLDEVCGAFLPGCHYCPWTSTLTGEIMP</sequence>
<keyword evidence="1" id="KW-0472">Membrane</keyword>
<dbReference type="PANTHER" id="PTHR35883">
    <property type="entry name" value="CYCLIC AMP-INDUCIBLE PROTEIN BP74-RELATED"/>
    <property type="match status" value="1"/>
</dbReference>
<feature type="domain" description="BP74 N-terminal" evidence="2">
    <location>
        <begin position="47"/>
        <end position="158"/>
    </location>
</feature>
<dbReference type="Pfam" id="PF23621">
    <property type="entry name" value="BP74_N"/>
    <property type="match status" value="1"/>
</dbReference>
<keyword evidence="1" id="KW-0812">Transmembrane</keyword>
<dbReference type="InterPro" id="IPR056422">
    <property type="entry name" value="BP74_N"/>
</dbReference>
<reference evidence="3 4" key="1">
    <citation type="submission" date="2014-09" db="EMBL/GenBank/DDBJ databases">
        <authorList>
            <person name="Ellenberger Sabrina"/>
        </authorList>
    </citation>
    <scope>NUCLEOTIDE SEQUENCE [LARGE SCALE GENOMIC DNA]</scope>
    <source>
        <strain evidence="3 4">CBS 412.66</strain>
    </source>
</reference>
<evidence type="ECO:0000313" key="3">
    <source>
        <dbReference type="EMBL" id="CEP12278.1"/>
    </source>
</evidence>
<evidence type="ECO:0000313" key="4">
    <source>
        <dbReference type="Proteomes" id="UP000054107"/>
    </source>
</evidence>
<dbReference type="AlphaFoldDB" id="A0A0B7NA40"/>
<proteinExistence type="predicted"/>
<evidence type="ECO:0000259" key="2">
    <source>
        <dbReference type="Pfam" id="PF23621"/>
    </source>
</evidence>
<protein>
    <recommendedName>
        <fullName evidence="2">BP74 N-terminal domain-containing protein</fullName>
    </recommendedName>
</protein>
<keyword evidence="4" id="KW-1185">Reference proteome</keyword>